<keyword evidence="4" id="KW-1185">Reference proteome</keyword>
<accession>A0AAD4E8E8</accession>
<feature type="region of interest" description="Disordered" evidence="1">
    <location>
        <begin position="61"/>
        <end position="84"/>
    </location>
</feature>
<dbReference type="RefSeq" id="XP_041225819.1">
    <property type="nucleotide sequence ID" value="XM_041377009.1"/>
</dbReference>
<gene>
    <name evidence="3" type="ORF">F5891DRAFT_980513</name>
</gene>
<dbReference type="EMBL" id="JABBWK010000028">
    <property type="protein sequence ID" value="KAG1900243.1"/>
    <property type="molecule type" value="Genomic_DNA"/>
</dbReference>
<reference evidence="3" key="1">
    <citation type="journal article" date="2020" name="New Phytol.">
        <title>Comparative genomics reveals dynamic genome evolution in host specialist ectomycorrhizal fungi.</title>
        <authorList>
            <person name="Lofgren L.A."/>
            <person name="Nguyen N.H."/>
            <person name="Vilgalys R."/>
            <person name="Ruytinx J."/>
            <person name="Liao H.L."/>
            <person name="Branco S."/>
            <person name="Kuo A."/>
            <person name="LaButti K."/>
            <person name="Lipzen A."/>
            <person name="Andreopoulos W."/>
            <person name="Pangilinan J."/>
            <person name="Riley R."/>
            <person name="Hundley H."/>
            <person name="Na H."/>
            <person name="Barry K."/>
            <person name="Grigoriev I.V."/>
            <person name="Stajich J.E."/>
            <person name="Kennedy P.G."/>
        </authorList>
    </citation>
    <scope>NUCLEOTIDE SEQUENCE</scope>
    <source>
        <strain evidence="3">FC203</strain>
    </source>
</reference>
<evidence type="ECO:0000313" key="4">
    <source>
        <dbReference type="Proteomes" id="UP001195769"/>
    </source>
</evidence>
<dbReference type="AlphaFoldDB" id="A0AAD4E8E8"/>
<dbReference type="GeneID" id="64671307"/>
<dbReference type="Proteomes" id="UP001195769">
    <property type="component" value="Unassembled WGS sequence"/>
</dbReference>
<proteinExistence type="predicted"/>
<evidence type="ECO:0000256" key="1">
    <source>
        <dbReference type="SAM" id="MobiDB-lite"/>
    </source>
</evidence>
<name>A0AAD4E8E8_9AGAM</name>
<organism evidence="3 4">
    <name type="scientific">Suillus fuscotomentosus</name>
    <dbReference type="NCBI Taxonomy" id="1912939"/>
    <lineage>
        <taxon>Eukaryota</taxon>
        <taxon>Fungi</taxon>
        <taxon>Dikarya</taxon>
        <taxon>Basidiomycota</taxon>
        <taxon>Agaricomycotina</taxon>
        <taxon>Agaricomycetes</taxon>
        <taxon>Agaricomycetidae</taxon>
        <taxon>Boletales</taxon>
        <taxon>Suillineae</taxon>
        <taxon>Suillaceae</taxon>
        <taxon>Suillus</taxon>
    </lineage>
</organism>
<protein>
    <recommendedName>
        <fullName evidence="2">CxC2-like cysteine cluster KDZ transposase-associated domain-containing protein</fullName>
    </recommendedName>
</protein>
<feature type="domain" description="CxC2-like cysteine cluster KDZ transposase-associated" evidence="2">
    <location>
        <begin position="90"/>
        <end position="190"/>
    </location>
</feature>
<dbReference type="Pfam" id="PF18803">
    <property type="entry name" value="CxC2"/>
    <property type="match status" value="1"/>
</dbReference>
<evidence type="ECO:0000259" key="2">
    <source>
        <dbReference type="Pfam" id="PF18803"/>
    </source>
</evidence>
<evidence type="ECO:0000313" key="3">
    <source>
        <dbReference type="EMBL" id="KAG1900243.1"/>
    </source>
</evidence>
<comment type="caution">
    <text evidence="3">The sequence shown here is derived from an EMBL/GenBank/DDBJ whole genome shotgun (WGS) entry which is preliminary data.</text>
</comment>
<sequence>MKSPSKQPSQNMLYNGEEDFYNDMHQQDVIPLQLPKSLMVFTNVTDASDYEVDDIEDLFADSSANRNDADGMQGTVPDGNNTEMDEQATSMGYRKSTNHLPTGVPFLKNSKTMTTIVDKLGIHSHITKYCLCTDALTADIQLCQMELFPAFFSQPKTVFTFEVLDNFLLDNLECGTSAMNYYNKLRRMTTAIFPHLMPVRSFINRRHGVNHSAGPLLGAEEGSQTMAASEAIEIEWLRS</sequence>
<dbReference type="InterPro" id="IPR041457">
    <property type="entry name" value="CxC2_KDZ-assoc"/>
</dbReference>